<proteinExistence type="predicted"/>
<gene>
    <name evidence="2" type="ORF">KFL_001340290</name>
</gene>
<accession>A0A1Y1HWP7</accession>
<evidence type="ECO:0000313" key="2">
    <source>
        <dbReference type="EMBL" id="GAQ83074.1"/>
    </source>
</evidence>
<name>A0A1Y1HWP7_KLENI</name>
<dbReference type="Proteomes" id="UP000054558">
    <property type="component" value="Unassembled WGS sequence"/>
</dbReference>
<sequence length="203" mass="21329">MAGGLPDLVSPNQPPNSLNPTPAAVGRQFDYSRKLGARRGFRTVPDQAVANAVNQALAHPVTGLSALVNQALADPVTGLGAVVNQALAHPVTGLAAVVNQAMTPISRNIECQQAKSHNHQSIGRRNGSLLTLSDPAGNMPAPGQFPRSVEELSHFSDGAVAVRAGNHTRMSYLLNFYDVIDEVTVRYSLAVFSASFALPAQVS</sequence>
<feature type="region of interest" description="Disordered" evidence="1">
    <location>
        <begin position="1"/>
        <end position="25"/>
    </location>
</feature>
<feature type="region of interest" description="Disordered" evidence="1">
    <location>
        <begin position="116"/>
        <end position="144"/>
    </location>
</feature>
<dbReference type="EMBL" id="DF237083">
    <property type="protein sequence ID" value="GAQ83074.1"/>
    <property type="molecule type" value="Genomic_DNA"/>
</dbReference>
<protein>
    <submittedName>
        <fullName evidence="2">Uncharacterized protein</fullName>
    </submittedName>
</protein>
<dbReference type="AlphaFoldDB" id="A0A1Y1HWP7"/>
<keyword evidence="3" id="KW-1185">Reference proteome</keyword>
<evidence type="ECO:0000256" key="1">
    <source>
        <dbReference type="SAM" id="MobiDB-lite"/>
    </source>
</evidence>
<organism evidence="2 3">
    <name type="scientific">Klebsormidium nitens</name>
    <name type="common">Green alga</name>
    <name type="synonym">Ulothrix nitens</name>
    <dbReference type="NCBI Taxonomy" id="105231"/>
    <lineage>
        <taxon>Eukaryota</taxon>
        <taxon>Viridiplantae</taxon>
        <taxon>Streptophyta</taxon>
        <taxon>Klebsormidiophyceae</taxon>
        <taxon>Klebsormidiales</taxon>
        <taxon>Klebsormidiaceae</taxon>
        <taxon>Klebsormidium</taxon>
    </lineage>
</organism>
<evidence type="ECO:0000313" key="3">
    <source>
        <dbReference type="Proteomes" id="UP000054558"/>
    </source>
</evidence>
<reference evidence="2 3" key="1">
    <citation type="journal article" date="2014" name="Nat. Commun.">
        <title>Klebsormidium flaccidum genome reveals primary factors for plant terrestrial adaptation.</title>
        <authorList>
            <person name="Hori K."/>
            <person name="Maruyama F."/>
            <person name="Fujisawa T."/>
            <person name="Togashi T."/>
            <person name="Yamamoto N."/>
            <person name="Seo M."/>
            <person name="Sato S."/>
            <person name="Yamada T."/>
            <person name="Mori H."/>
            <person name="Tajima N."/>
            <person name="Moriyama T."/>
            <person name="Ikeuchi M."/>
            <person name="Watanabe M."/>
            <person name="Wada H."/>
            <person name="Kobayashi K."/>
            <person name="Saito M."/>
            <person name="Masuda T."/>
            <person name="Sasaki-Sekimoto Y."/>
            <person name="Mashiguchi K."/>
            <person name="Awai K."/>
            <person name="Shimojima M."/>
            <person name="Masuda S."/>
            <person name="Iwai M."/>
            <person name="Nobusawa T."/>
            <person name="Narise T."/>
            <person name="Kondo S."/>
            <person name="Saito H."/>
            <person name="Sato R."/>
            <person name="Murakawa M."/>
            <person name="Ihara Y."/>
            <person name="Oshima-Yamada Y."/>
            <person name="Ohtaka K."/>
            <person name="Satoh M."/>
            <person name="Sonobe K."/>
            <person name="Ishii M."/>
            <person name="Ohtani R."/>
            <person name="Kanamori-Sato M."/>
            <person name="Honoki R."/>
            <person name="Miyazaki D."/>
            <person name="Mochizuki H."/>
            <person name="Umetsu J."/>
            <person name="Higashi K."/>
            <person name="Shibata D."/>
            <person name="Kamiya Y."/>
            <person name="Sato N."/>
            <person name="Nakamura Y."/>
            <person name="Tabata S."/>
            <person name="Ida S."/>
            <person name="Kurokawa K."/>
            <person name="Ohta H."/>
        </authorList>
    </citation>
    <scope>NUCLEOTIDE SEQUENCE [LARGE SCALE GENOMIC DNA]</scope>
    <source>
        <strain evidence="2 3">NIES-2285</strain>
    </source>
</reference>
<feature type="compositionally biased region" description="Polar residues" evidence="1">
    <location>
        <begin position="116"/>
        <end position="131"/>
    </location>
</feature>